<proteinExistence type="predicted"/>
<comment type="caution">
    <text evidence="1">The sequence shown here is derived from an EMBL/GenBank/DDBJ whole genome shotgun (WGS) entry which is preliminary data.</text>
</comment>
<accession>A0A939S875</accession>
<dbReference type="AlphaFoldDB" id="A0A939S875"/>
<dbReference type="EMBL" id="JAGDYM010000007">
    <property type="protein sequence ID" value="MBO1901751.1"/>
    <property type="molecule type" value="Genomic_DNA"/>
</dbReference>
<dbReference type="Proteomes" id="UP000664382">
    <property type="component" value="Unassembled WGS sequence"/>
</dbReference>
<gene>
    <name evidence="1" type="ORF">J4H92_07265</name>
</gene>
<evidence type="ECO:0000313" key="2">
    <source>
        <dbReference type="Proteomes" id="UP000664382"/>
    </source>
</evidence>
<organism evidence="1 2">
    <name type="scientific">Leucobacter weissii</name>
    <dbReference type="NCBI Taxonomy" id="1983706"/>
    <lineage>
        <taxon>Bacteria</taxon>
        <taxon>Bacillati</taxon>
        <taxon>Actinomycetota</taxon>
        <taxon>Actinomycetes</taxon>
        <taxon>Micrococcales</taxon>
        <taxon>Microbacteriaceae</taxon>
        <taxon>Leucobacter</taxon>
    </lineage>
</organism>
<name>A0A939S875_9MICO</name>
<reference evidence="1" key="1">
    <citation type="submission" date="2021-03" db="EMBL/GenBank/DDBJ databases">
        <title>Leucobacter chromiisoli sp. nov., isolated from chromium-containing soil of chemical plant.</title>
        <authorList>
            <person name="Xu Z."/>
        </authorList>
    </citation>
    <scope>NUCLEOTIDE SEQUENCE</scope>
    <source>
        <strain evidence="1">S27</strain>
    </source>
</reference>
<dbReference type="RefSeq" id="WP_208097506.1">
    <property type="nucleotide sequence ID" value="NZ_JAGDYM010000007.1"/>
</dbReference>
<protein>
    <submittedName>
        <fullName evidence="1">Uncharacterized protein</fullName>
    </submittedName>
</protein>
<sequence>MSELAAEAQSNEITLSTRALVPTLHRIGNREIEATFLGNNTHGQPTWVLWNADEPYLIGVLRQGKMGFTFEQRTSAGVEIHEDVSFKRVRRALDRG</sequence>
<evidence type="ECO:0000313" key="1">
    <source>
        <dbReference type="EMBL" id="MBO1901751.1"/>
    </source>
</evidence>
<keyword evidence="2" id="KW-1185">Reference proteome</keyword>